<evidence type="ECO:0000256" key="2">
    <source>
        <dbReference type="ARBA" id="ARBA00022763"/>
    </source>
</evidence>
<dbReference type="PANTHER" id="PTHR10073:SF47">
    <property type="entry name" value="DNA MISMATCH REPAIR PROTEIN MLH3"/>
    <property type="match status" value="1"/>
</dbReference>
<reference evidence="5" key="2">
    <citation type="submission" date="2025-09" db="UniProtKB">
        <authorList>
            <consortium name="Ensembl"/>
        </authorList>
    </citation>
    <scope>IDENTIFICATION</scope>
</reference>
<dbReference type="GO" id="GO:0030983">
    <property type="term" value="F:mismatched DNA binding"/>
    <property type="evidence" value="ECO:0007669"/>
    <property type="project" value="InterPro"/>
</dbReference>
<evidence type="ECO:0000313" key="5">
    <source>
        <dbReference type="Ensembl" id="ENSPKIP00000016454.1"/>
    </source>
</evidence>
<evidence type="ECO:0000259" key="3">
    <source>
        <dbReference type="SMART" id="SM00853"/>
    </source>
</evidence>
<dbReference type="Proteomes" id="UP000261540">
    <property type="component" value="Unplaced"/>
</dbReference>
<dbReference type="InterPro" id="IPR020568">
    <property type="entry name" value="Ribosomal_Su5_D2-typ_SF"/>
</dbReference>
<protein>
    <submittedName>
        <fullName evidence="5">MutL homolog 3</fullName>
    </submittedName>
</protein>
<dbReference type="FunFam" id="3.30.565.10:FF:000017">
    <property type="entry name" value="PMS1 homolog 1, mismatch repair system component"/>
    <property type="match status" value="1"/>
</dbReference>
<dbReference type="FunFam" id="3.30.230.10:FF:000028">
    <property type="entry name" value="DNA mismatch repair protein Mlh3"/>
    <property type="match status" value="1"/>
</dbReference>
<evidence type="ECO:0000313" key="6">
    <source>
        <dbReference type="Proteomes" id="UP000261540"/>
    </source>
</evidence>
<dbReference type="GO" id="GO:0032300">
    <property type="term" value="C:mismatch repair complex"/>
    <property type="evidence" value="ECO:0007669"/>
    <property type="project" value="InterPro"/>
</dbReference>
<dbReference type="SUPFAM" id="SSF55874">
    <property type="entry name" value="ATPase domain of HSP90 chaperone/DNA topoisomerase II/histidine kinase"/>
    <property type="match status" value="1"/>
</dbReference>
<dbReference type="Pfam" id="PF13589">
    <property type="entry name" value="HATPase_c_3"/>
    <property type="match status" value="1"/>
</dbReference>
<dbReference type="InterPro" id="IPR042120">
    <property type="entry name" value="MutL_C_dimsub"/>
</dbReference>
<dbReference type="NCBIfam" id="TIGR00585">
    <property type="entry name" value="mutl"/>
    <property type="match status" value="1"/>
</dbReference>
<keyword evidence="6" id="KW-1185">Reference proteome</keyword>
<dbReference type="GO" id="GO:0016887">
    <property type="term" value="F:ATP hydrolysis activity"/>
    <property type="evidence" value="ECO:0007669"/>
    <property type="project" value="InterPro"/>
</dbReference>
<dbReference type="FunFam" id="3.30.1370.100:FF:000003">
    <property type="entry name" value="DNA mismatch repair protein Mlh3"/>
    <property type="match status" value="1"/>
</dbReference>
<dbReference type="SMART" id="SM01340">
    <property type="entry name" value="DNA_mis_repair"/>
    <property type="match status" value="1"/>
</dbReference>
<dbReference type="PANTHER" id="PTHR10073">
    <property type="entry name" value="DNA MISMATCH REPAIR PROTEIN MLH, PMS, MUTL"/>
    <property type="match status" value="1"/>
</dbReference>
<comment type="similarity">
    <text evidence="1">Belongs to the DNA mismatch repair MutL/HexB family.</text>
</comment>
<dbReference type="InterPro" id="IPR038973">
    <property type="entry name" value="MutL/Mlh/Pms-like"/>
</dbReference>
<dbReference type="SUPFAM" id="SSF118116">
    <property type="entry name" value="DNA mismatch repair protein MutL"/>
    <property type="match status" value="1"/>
</dbReference>
<sequence>MKCLSEEVQAKLRSGIAIVSLQQCVEELVLNSVDAGATCIAVRMDMEACKLQVIDNGSGMERDDMERVGSRYYTSKCTSLEDLENLSFYGFRGEAVASIASLATLVEISSRTKLSVKTFVKVFKEGKGLDVFEAGTTRPSSGTTVVICNFFHNMPVRRKRVDPVLECDRIKRRVEALSLMHPSVSFTLKNDCTGAMVVQLSKARSTYHRFIQIHGLGKAQKLGEVSFPHGQFELNGYIGREGHYNSSLQYLFVNSRLVLKTNIHKLLNSLLKGVCGASRLNGGPGVSSALGSPKQKGGQEQHAIYVINIKCPYSGYDVCLDPAKTLIEFKDWESVLFCVEQGVKSFLTRENLDTELSPEDTQDYFAGNSVNQLLASLGRTVDGVGRTPTAVPCFTGTCYDGKTLESKAVYRRLAHDINGTEQVNMSEQVTDSLNKNISNTDASGGMELESELPMSTTSPVHVQKDSWKDQCSTLITTGRPLLELSGDKERHHSPQIAGRLGSPYSGADQLVCSSNTERVKQCESQIFETERCEKIVYITEQEPSDFCKPSSKTLSENTGLKAQADKANDPCLNKLQLGSLGFITHVIPQTHTEEVPIEQAGLSKFCPPGPISAQHLFPQCPVEDHELTSVMQPSRHSGALTCHAIEQQSRGSAFEVHENVSLATKRKLSFLEDSRHLVISDSGFKGFPLRKHKISKVMPCPKVVLTKQAGSLDRFRRKYGKQSGTQPVSVDIVNDDVEMAPEDRTSHVGNTPIIAGKCLSPAEGQLNDTFKTVITSQEDTLPSLSEDTILKPAPSQSSLAGKLSRLKKHRMGNESSTLNVPLNHVPNAGGRTKDKLEQLYDKEEQPSDVLHPSVDNSVLDANANWLGPSAEKHKDTQDCLKHVYLNAEHVSTAIFSIKENNVLSAEMANEKRLNVPLTEGINPSEDVLQAQGTIKGIKKDVGDTGALDSSDWVEHFDDAVGKLVYINKITGLSKYEAPFVEDTQVPCVSDVTTMAVSVISRNGIEYRCYPFQAELVLPFLPRSRAERVLSSGLDEKDEPQSADSLSSLYSKWENPVFVRPPEVAVDVTTGQAEGLAVKIHNILYPYRFTKDMILSMKVIHQVDKKFLACLINTRDQEDANCRDTEGNLLVLVDQHAAHERVRLESLTADSYEEDPEFQGQKQLRSSNVSPPLEIVVTEEELRLLRSCPQFLRGLGLEMKFVETEEPRVLVGKVPVCFVEREASELRHGRRTVTKDIVEEYIQEQLELLRSAGRVRGTLPLTVLKVLASQACHGAVKFNASLSREECCSLIGSLSTCKLPFQCAHGRPSMVPLADLLHLDPEQQRPPKPNIRKLRLRYQAWKRHGNE</sequence>
<dbReference type="Gene3D" id="3.30.565.10">
    <property type="entry name" value="Histidine kinase-like ATPase, C-terminal domain"/>
    <property type="match status" value="1"/>
</dbReference>
<dbReference type="InterPro" id="IPR013507">
    <property type="entry name" value="DNA_mismatch_S5_2-like"/>
</dbReference>
<dbReference type="GO" id="GO:0006298">
    <property type="term" value="P:mismatch repair"/>
    <property type="evidence" value="ECO:0007669"/>
    <property type="project" value="InterPro"/>
</dbReference>
<dbReference type="SUPFAM" id="SSF54211">
    <property type="entry name" value="Ribosomal protein S5 domain 2-like"/>
    <property type="match status" value="1"/>
</dbReference>
<dbReference type="Gene3D" id="3.30.1540.20">
    <property type="entry name" value="MutL, C-terminal domain, dimerisation subdomain"/>
    <property type="match status" value="1"/>
</dbReference>
<evidence type="ECO:0000256" key="1">
    <source>
        <dbReference type="ARBA" id="ARBA00006082"/>
    </source>
</evidence>
<dbReference type="SMART" id="SM00853">
    <property type="entry name" value="MutL_C"/>
    <property type="match status" value="1"/>
</dbReference>
<dbReference type="CDD" id="cd16926">
    <property type="entry name" value="HATPase_MutL-MLH-PMS-like"/>
    <property type="match status" value="1"/>
</dbReference>
<dbReference type="GO" id="GO:0005524">
    <property type="term" value="F:ATP binding"/>
    <property type="evidence" value="ECO:0007669"/>
    <property type="project" value="InterPro"/>
</dbReference>
<feature type="domain" description="MutL C-terminal dimerisation" evidence="3">
    <location>
        <begin position="1098"/>
        <end position="1281"/>
    </location>
</feature>
<dbReference type="CDD" id="cd03486">
    <property type="entry name" value="MutL_Trans_MLH3"/>
    <property type="match status" value="1"/>
</dbReference>
<keyword evidence="2" id="KW-0227">DNA damage</keyword>
<dbReference type="Gene3D" id="3.30.230.10">
    <property type="match status" value="1"/>
</dbReference>
<accession>A0A3B3RDL1</accession>
<feature type="domain" description="DNA mismatch repair protein S5" evidence="4">
    <location>
        <begin position="210"/>
        <end position="348"/>
    </location>
</feature>
<dbReference type="Pfam" id="PF08676">
    <property type="entry name" value="MutL_C"/>
    <property type="match status" value="1"/>
</dbReference>
<dbReference type="OrthoDB" id="429932at2759"/>
<dbReference type="InterPro" id="IPR037198">
    <property type="entry name" value="MutL_C_sf"/>
</dbReference>
<name>A0A3B3RDL1_9TELE</name>
<dbReference type="InterPro" id="IPR014790">
    <property type="entry name" value="MutL_C"/>
</dbReference>
<dbReference type="InterPro" id="IPR014721">
    <property type="entry name" value="Ribsml_uS5_D2-typ_fold_subgr"/>
</dbReference>
<proteinExistence type="inferred from homology"/>
<dbReference type="Gene3D" id="3.30.1370.100">
    <property type="entry name" value="MutL, C-terminal domain, regulatory subdomain"/>
    <property type="match status" value="1"/>
</dbReference>
<reference evidence="5" key="1">
    <citation type="submission" date="2025-08" db="UniProtKB">
        <authorList>
            <consortium name="Ensembl"/>
        </authorList>
    </citation>
    <scope>IDENTIFICATION</scope>
</reference>
<dbReference type="GeneTree" id="ENSGT00800000124176"/>
<evidence type="ECO:0000259" key="4">
    <source>
        <dbReference type="SMART" id="SM01340"/>
    </source>
</evidence>
<dbReference type="STRING" id="1676925.ENSPKIP00000016454"/>
<organism evidence="5 6">
    <name type="scientific">Paramormyrops kingsleyae</name>
    <dbReference type="NCBI Taxonomy" id="1676925"/>
    <lineage>
        <taxon>Eukaryota</taxon>
        <taxon>Metazoa</taxon>
        <taxon>Chordata</taxon>
        <taxon>Craniata</taxon>
        <taxon>Vertebrata</taxon>
        <taxon>Euteleostomi</taxon>
        <taxon>Actinopterygii</taxon>
        <taxon>Neopterygii</taxon>
        <taxon>Teleostei</taxon>
        <taxon>Osteoglossocephala</taxon>
        <taxon>Osteoglossomorpha</taxon>
        <taxon>Osteoglossiformes</taxon>
        <taxon>Mormyridae</taxon>
        <taxon>Paramormyrops</taxon>
    </lineage>
</organism>
<dbReference type="InterPro" id="IPR042121">
    <property type="entry name" value="MutL_C_regsub"/>
</dbReference>
<dbReference type="GO" id="GO:0140664">
    <property type="term" value="F:ATP-dependent DNA damage sensor activity"/>
    <property type="evidence" value="ECO:0007669"/>
    <property type="project" value="InterPro"/>
</dbReference>
<dbReference type="GO" id="GO:0005634">
    <property type="term" value="C:nucleus"/>
    <property type="evidence" value="ECO:0007669"/>
    <property type="project" value="UniProtKB-ARBA"/>
</dbReference>
<dbReference type="InterPro" id="IPR002099">
    <property type="entry name" value="MutL/Mlh/PMS"/>
</dbReference>
<dbReference type="Ensembl" id="ENSPKIT00000040945.1">
    <property type="protein sequence ID" value="ENSPKIP00000016454.1"/>
    <property type="gene ID" value="ENSPKIG00000002774.1"/>
</dbReference>
<dbReference type="InterPro" id="IPR036890">
    <property type="entry name" value="HATPase_C_sf"/>
</dbReference>